<dbReference type="STRING" id="1238182.C882_3412"/>
<dbReference type="OrthoDB" id="7273723at2"/>
<dbReference type="EMBL" id="ANHY01000005">
    <property type="protein sequence ID" value="EKV31662.1"/>
    <property type="molecule type" value="Genomic_DNA"/>
</dbReference>
<evidence type="ECO:0000313" key="3">
    <source>
        <dbReference type="EMBL" id="EKV31662.1"/>
    </source>
</evidence>
<gene>
    <name evidence="3" type="ORF">C882_3412</name>
</gene>
<dbReference type="AlphaFoldDB" id="K9H289"/>
<sequence length="152" mass="17621">MADKGLRGLIRLHKHQVDEKRRALADLERTEQEILDRQQALREEMVREQAAVREDPALGLTFGAYVQRHKEQQERLAQSLANIRKAIEAARDDLSEAFKELKTYEITQANRDLREKHERDRKEQEVLDEIGLTLHRRREQAEDDGGDGSGGI</sequence>
<protein>
    <submittedName>
        <fullName evidence="3">Uncharacterized protein</fullName>
    </submittedName>
</protein>
<reference evidence="3 4" key="1">
    <citation type="journal article" date="2013" name="Genome Announc.">
        <title>Draft Genome Sequence of an Alphaproteobacterium, Caenispirillum salinarum AK4(T), Isolated from a Solar Saltern.</title>
        <authorList>
            <person name="Khatri I."/>
            <person name="Singh A."/>
            <person name="Korpole S."/>
            <person name="Pinnaka A.K."/>
            <person name="Subramanian S."/>
        </authorList>
    </citation>
    <scope>NUCLEOTIDE SEQUENCE [LARGE SCALE GENOMIC DNA]</scope>
    <source>
        <strain evidence="3 4">AK4</strain>
    </source>
</reference>
<name>K9H289_9PROT</name>
<organism evidence="3 4">
    <name type="scientific">Caenispirillum salinarum AK4</name>
    <dbReference type="NCBI Taxonomy" id="1238182"/>
    <lineage>
        <taxon>Bacteria</taxon>
        <taxon>Pseudomonadati</taxon>
        <taxon>Pseudomonadota</taxon>
        <taxon>Alphaproteobacteria</taxon>
        <taxon>Rhodospirillales</taxon>
        <taxon>Novispirillaceae</taxon>
        <taxon>Caenispirillum</taxon>
    </lineage>
</organism>
<dbReference type="InterPro" id="IPR053716">
    <property type="entry name" value="Flag_assembly_chemotaxis_eff"/>
</dbReference>
<dbReference type="eggNOG" id="ENOG5030PCB">
    <property type="taxonomic scope" value="Bacteria"/>
</dbReference>
<evidence type="ECO:0000256" key="1">
    <source>
        <dbReference type="SAM" id="Coils"/>
    </source>
</evidence>
<evidence type="ECO:0000313" key="4">
    <source>
        <dbReference type="Proteomes" id="UP000009881"/>
    </source>
</evidence>
<feature type="coiled-coil region" evidence="1">
    <location>
        <begin position="10"/>
        <end position="107"/>
    </location>
</feature>
<keyword evidence="1" id="KW-0175">Coiled coil</keyword>
<accession>K9H289</accession>
<evidence type="ECO:0000256" key="2">
    <source>
        <dbReference type="SAM" id="MobiDB-lite"/>
    </source>
</evidence>
<dbReference type="Proteomes" id="UP000009881">
    <property type="component" value="Unassembled WGS sequence"/>
</dbReference>
<proteinExistence type="predicted"/>
<dbReference type="Gene3D" id="1.10.287.1700">
    <property type="match status" value="1"/>
</dbReference>
<comment type="caution">
    <text evidence="3">The sequence shown here is derived from an EMBL/GenBank/DDBJ whole genome shotgun (WGS) entry which is preliminary data.</text>
</comment>
<keyword evidence="4" id="KW-1185">Reference proteome</keyword>
<dbReference type="RefSeq" id="WP_009539531.1">
    <property type="nucleotide sequence ID" value="NZ_ANHY01000005.1"/>
</dbReference>
<feature type="region of interest" description="Disordered" evidence="2">
    <location>
        <begin position="131"/>
        <end position="152"/>
    </location>
</feature>